<organism evidence="1">
    <name type="scientific">marine sediment metagenome</name>
    <dbReference type="NCBI Taxonomy" id="412755"/>
    <lineage>
        <taxon>unclassified sequences</taxon>
        <taxon>metagenomes</taxon>
        <taxon>ecological metagenomes</taxon>
    </lineage>
</organism>
<comment type="caution">
    <text evidence="1">The sequence shown here is derived from an EMBL/GenBank/DDBJ whole genome shotgun (WGS) entry which is preliminary data.</text>
</comment>
<sequence length="42" mass="4691">MKKFEGTFVVSVTPMTKDEELDIQAFQARALVCEGLSRGWDG</sequence>
<gene>
    <name evidence="1" type="ORF">S03H2_53475</name>
</gene>
<evidence type="ECO:0000313" key="1">
    <source>
        <dbReference type="EMBL" id="GAH61813.1"/>
    </source>
</evidence>
<reference evidence="1" key="1">
    <citation type="journal article" date="2014" name="Front. Microbiol.">
        <title>High frequency of phylogenetically diverse reductive dehalogenase-homologous genes in deep subseafloor sedimentary metagenomes.</title>
        <authorList>
            <person name="Kawai M."/>
            <person name="Futagami T."/>
            <person name="Toyoda A."/>
            <person name="Takaki Y."/>
            <person name="Nishi S."/>
            <person name="Hori S."/>
            <person name="Arai W."/>
            <person name="Tsubouchi T."/>
            <person name="Morono Y."/>
            <person name="Uchiyama I."/>
            <person name="Ito T."/>
            <person name="Fujiyama A."/>
            <person name="Inagaki F."/>
            <person name="Takami H."/>
        </authorList>
    </citation>
    <scope>NUCLEOTIDE SEQUENCE</scope>
    <source>
        <strain evidence="1">Expedition CK06-06</strain>
    </source>
</reference>
<dbReference type="EMBL" id="BARU01034039">
    <property type="protein sequence ID" value="GAH61813.1"/>
    <property type="molecule type" value="Genomic_DNA"/>
</dbReference>
<name>X1IW84_9ZZZZ</name>
<proteinExistence type="predicted"/>
<dbReference type="AlphaFoldDB" id="X1IW84"/>
<protein>
    <submittedName>
        <fullName evidence="1">Uncharacterized protein</fullName>
    </submittedName>
</protein>
<accession>X1IW84</accession>